<accession>A0A0A3XFZ7</accession>
<dbReference type="Proteomes" id="UP000030377">
    <property type="component" value="Unassembled WGS sequence"/>
</dbReference>
<evidence type="ECO:0000313" key="1">
    <source>
        <dbReference type="EMBL" id="KGT73230.1"/>
    </source>
</evidence>
<protein>
    <submittedName>
        <fullName evidence="1">Uncharacterized protein</fullName>
    </submittedName>
</protein>
<sequence length="76" mass="7968">MSIVTIKVHRSAFASISSYLASGSDTAVIPSLLETRSGRQSLQCGMQCVHVPVEADKAGRAAMELGASIDRTFGAQ</sequence>
<name>A0A0A3XFZ7_BRAJP</name>
<reference evidence="1 2" key="1">
    <citation type="submission" date="2014-09" db="EMBL/GenBank/DDBJ databases">
        <title>Draft genome of Bradyrhizobium japonicum Is-34.</title>
        <authorList>
            <person name="Tsurumaru H."/>
            <person name="Yamakawa T."/>
            <person name="Hashimoto S."/>
            <person name="Okizaki K."/>
            <person name="Kanesaki Y."/>
            <person name="Yoshikawa H."/>
            <person name="Yajima S."/>
        </authorList>
    </citation>
    <scope>NUCLEOTIDE SEQUENCE [LARGE SCALE GENOMIC DNA]</scope>
    <source>
        <strain evidence="1 2">Is-34</strain>
    </source>
</reference>
<organism evidence="1 2">
    <name type="scientific">Bradyrhizobium japonicum</name>
    <dbReference type="NCBI Taxonomy" id="375"/>
    <lineage>
        <taxon>Bacteria</taxon>
        <taxon>Pseudomonadati</taxon>
        <taxon>Pseudomonadota</taxon>
        <taxon>Alphaproteobacteria</taxon>
        <taxon>Hyphomicrobiales</taxon>
        <taxon>Nitrobacteraceae</taxon>
        <taxon>Bradyrhizobium</taxon>
    </lineage>
</organism>
<dbReference type="EMBL" id="JRPN01000059">
    <property type="protein sequence ID" value="KGT73230.1"/>
    <property type="molecule type" value="Genomic_DNA"/>
</dbReference>
<comment type="caution">
    <text evidence="1">The sequence shown here is derived from an EMBL/GenBank/DDBJ whole genome shotgun (WGS) entry which is preliminary data.</text>
</comment>
<proteinExistence type="predicted"/>
<gene>
    <name evidence="1" type="ORF">MA20_45685</name>
</gene>
<evidence type="ECO:0000313" key="2">
    <source>
        <dbReference type="Proteomes" id="UP000030377"/>
    </source>
</evidence>
<dbReference type="AlphaFoldDB" id="A0A0A3XFZ7"/>